<evidence type="ECO:0000313" key="2">
    <source>
        <dbReference type="EMBL" id="ORC88247.1"/>
    </source>
</evidence>
<dbReference type="GO" id="GO:0005852">
    <property type="term" value="C:eukaryotic translation initiation factor 3 complex"/>
    <property type="evidence" value="ECO:0007669"/>
    <property type="project" value="InterPro"/>
</dbReference>
<dbReference type="GeneID" id="39985978"/>
<reference evidence="2 3" key="1">
    <citation type="submission" date="2017-03" db="EMBL/GenBank/DDBJ databases">
        <title>An alternative strategy for trypanosome survival in the mammalian bloodstream revealed through genome and transcriptome analysis of the ubiquitous bovine parasite Trypanosoma (Megatrypanum) theileri.</title>
        <authorList>
            <person name="Kelly S."/>
            <person name="Ivens A."/>
            <person name="Mott A."/>
            <person name="O'Neill E."/>
            <person name="Emms D."/>
            <person name="Macleod O."/>
            <person name="Voorheis P."/>
            <person name="Matthews J."/>
            <person name="Matthews K."/>
            <person name="Carrington M."/>
        </authorList>
    </citation>
    <scope>NUCLEOTIDE SEQUENCE [LARGE SCALE GENOMIC DNA]</scope>
    <source>
        <strain evidence="2">Edinburgh</strain>
    </source>
</reference>
<keyword evidence="2" id="KW-0648">Protein biosynthesis</keyword>
<dbReference type="GO" id="GO:0003743">
    <property type="term" value="F:translation initiation factor activity"/>
    <property type="evidence" value="ECO:0007669"/>
    <property type="project" value="UniProtKB-KW"/>
</dbReference>
<dbReference type="Pfam" id="PF10075">
    <property type="entry name" value="CSN8_PSD8_EIF3K"/>
    <property type="match status" value="1"/>
</dbReference>
<dbReference type="VEuPathDB" id="TriTrypDB:TM35_000171190"/>
<dbReference type="InterPro" id="IPR016020">
    <property type="entry name" value="Transl_init_fac_sub12_N_euk"/>
</dbReference>
<accession>A0A1X0NU56</accession>
<dbReference type="InterPro" id="IPR016024">
    <property type="entry name" value="ARM-type_fold"/>
</dbReference>
<proteinExistence type="predicted"/>
<dbReference type="OrthoDB" id="270109at2759"/>
<evidence type="ECO:0000313" key="3">
    <source>
        <dbReference type="Proteomes" id="UP000192257"/>
    </source>
</evidence>
<evidence type="ECO:0000259" key="1">
    <source>
        <dbReference type="Pfam" id="PF10075"/>
    </source>
</evidence>
<organism evidence="2 3">
    <name type="scientific">Trypanosoma theileri</name>
    <dbReference type="NCBI Taxonomy" id="67003"/>
    <lineage>
        <taxon>Eukaryota</taxon>
        <taxon>Discoba</taxon>
        <taxon>Euglenozoa</taxon>
        <taxon>Kinetoplastea</taxon>
        <taxon>Metakinetoplastina</taxon>
        <taxon>Trypanosomatida</taxon>
        <taxon>Trypanosomatidae</taxon>
        <taxon>Trypanosoma</taxon>
    </lineage>
</organism>
<comment type="caution">
    <text evidence="2">The sequence shown here is derived from an EMBL/GenBank/DDBJ whole genome shotgun (WGS) entry which is preliminary data.</text>
</comment>
<dbReference type="Proteomes" id="UP000192257">
    <property type="component" value="Unassembled WGS sequence"/>
</dbReference>
<dbReference type="PANTHER" id="PTHR13022">
    <property type="entry name" value="EUKARYOTIC TRANSLATION INITIATION FACTOR 3 SUBUNIT 11"/>
    <property type="match status" value="1"/>
</dbReference>
<dbReference type="GO" id="GO:0006446">
    <property type="term" value="P:regulation of translational initiation"/>
    <property type="evidence" value="ECO:0007669"/>
    <property type="project" value="InterPro"/>
</dbReference>
<dbReference type="PANTHER" id="PTHR13022:SF0">
    <property type="entry name" value="EUKARYOTIC TRANSLATION INITIATION FACTOR 3 SUBUNIT K"/>
    <property type="match status" value="1"/>
</dbReference>
<name>A0A1X0NU56_9TRYP</name>
<keyword evidence="2" id="KW-0396">Initiation factor</keyword>
<dbReference type="AlphaFoldDB" id="A0A1X0NU56"/>
<dbReference type="SUPFAM" id="SSF48371">
    <property type="entry name" value="ARM repeat"/>
    <property type="match status" value="1"/>
</dbReference>
<feature type="domain" description="CSN8/PSMD8/EIF3K" evidence="1">
    <location>
        <begin position="45"/>
        <end position="152"/>
    </location>
</feature>
<dbReference type="InterPro" id="IPR009374">
    <property type="entry name" value="eIF3k"/>
</dbReference>
<dbReference type="EMBL" id="NBCO01000017">
    <property type="protein sequence ID" value="ORC88247.1"/>
    <property type="molecule type" value="Genomic_DNA"/>
</dbReference>
<sequence length="203" mass="22559">MSRDLAKEVDQALQQDTYDLSLFLRFLKSHVVAGTQPDKRLLLGILLQALPRFHTSDFSACISLVQGHVQDAPYIEKELSTIYDLENYLSCGRFSQFWEVWAEARALLHATPSFEAQMRASIVTVVSSTLEQLPLAKMAVYLGIPTTQVQTALQEAVKLAGDAVVVRGCDNETVTFATTMFNTPESDTNQQPLRFADITSIIS</sequence>
<dbReference type="RefSeq" id="XP_028882313.1">
    <property type="nucleotide sequence ID" value="XM_029026198.1"/>
</dbReference>
<dbReference type="STRING" id="67003.A0A1X0NU56"/>
<protein>
    <submittedName>
        <fullName evidence="2">Translation initiation factor 3 subunit K</fullName>
    </submittedName>
</protein>
<keyword evidence="3" id="KW-1185">Reference proteome</keyword>
<dbReference type="Gene3D" id="1.25.40.250">
    <property type="entry name" value="ARM repeat, domain 1"/>
    <property type="match status" value="1"/>
</dbReference>
<dbReference type="GO" id="GO:0043022">
    <property type="term" value="F:ribosome binding"/>
    <property type="evidence" value="ECO:0007669"/>
    <property type="project" value="InterPro"/>
</dbReference>
<gene>
    <name evidence="2" type="ORF">TM35_000171190</name>
</gene>
<dbReference type="InterPro" id="IPR033464">
    <property type="entry name" value="CSN8_PSD8_EIF3K"/>
</dbReference>